<dbReference type="RefSeq" id="WP_343934333.1">
    <property type="nucleotide sequence ID" value="NZ_BAAABU010000005.1"/>
</dbReference>
<evidence type="ECO:0000256" key="1">
    <source>
        <dbReference type="ARBA" id="ARBA00022729"/>
    </source>
</evidence>
<evidence type="ECO:0000313" key="3">
    <source>
        <dbReference type="EMBL" id="GAA0229082.1"/>
    </source>
</evidence>
<dbReference type="InterPro" id="IPR029051">
    <property type="entry name" value="DUF4352"/>
</dbReference>
<accession>A0ABN0TSH1</accession>
<protein>
    <submittedName>
        <fullName evidence="3">DUF4352 domain-containing protein</fullName>
    </submittedName>
</protein>
<gene>
    <name evidence="3" type="ORF">GCM10010492_29340</name>
</gene>
<reference evidence="3 4" key="1">
    <citation type="journal article" date="2019" name="Int. J. Syst. Evol. Microbiol.">
        <title>The Global Catalogue of Microorganisms (GCM) 10K type strain sequencing project: providing services to taxonomists for standard genome sequencing and annotation.</title>
        <authorList>
            <consortium name="The Broad Institute Genomics Platform"/>
            <consortium name="The Broad Institute Genome Sequencing Center for Infectious Disease"/>
            <person name="Wu L."/>
            <person name="Ma J."/>
        </authorList>
    </citation>
    <scope>NUCLEOTIDE SEQUENCE [LARGE SCALE GENOMIC DNA]</scope>
    <source>
        <strain evidence="3 4">JCM 3380</strain>
    </source>
</reference>
<feature type="domain" description="DUF4352" evidence="2">
    <location>
        <begin position="76"/>
        <end position="164"/>
    </location>
</feature>
<dbReference type="InterPro" id="IPR029050">
    <property type="entry name" value="Immunoprotect_excell_Ig-like"/>
</dbReference>
<proteinExistence type="predicted"/>
<organism evidence="3 4">
    <name type="scientific">Saccharothrix mutabilis subsp. mutabilis</name>
    <dbReference type="NCBI Taxonomy" id="66855"/>
    <lineage>
        <taxon>Bacteria</taxon>
        <taxon>Bacillati</taxon>
        <taxon>Actinomycetota</taxon>
        <taxon>Actinomycetes</taxon>
        <taxon>Pseudonocardiales</taxon>
        <taxon>Pseudonocardiaceae</taxon>
        <taxon>Saccharothrix</taxon>
    </lineage>
</organism>
<sequence>MRWVVGVAAVLLAAGCADVPAVTEPPPSSGSATYPVPNVPVRPDEKVLRVPTAGDGETAFTLLGLTAELPSLVGSHAEMPAKGQYVRIRMSVVNNGRSSVQFNARKHVLIDDRKAEHAVDLQAMLIKRQPDTLDLGANVRLEYDVYYDIPKDAKPLGIKVFGGPTLADPQDVSGTEILLAQ</sequence>
<keyword evidence="4" id="KW-1185">Reference proteome</keyword>
<dbReference type="PROSITE" id="PS51257">
    <property type="entry name" value="PROKAR_LIPOPROTEIN"/>
    <property type="match status" value="1"/>
</dbReference>
<dbReference type="EMBL" id="BAAABU010000005">
    <property type="protein sequence ID" value="GAA0229082.1"/>
    <property type="molecule type" value="Genomic_DNA"/>
</dbReference>
<keyword evidence="1" id="KW-0732">Signal</keyword>
<evidence type="ECO:0000313" key="4">
    <source>
        <dbReference type="Proteomes" id="UP001500416"/>
    </source>
</evidence>
<evidence type="ECO:0000259" key="2">
    <source>
        <dbReference type="Pfam" id="PF11611"/>
    </source>
</evidence>
<comment type="caution">
    <text evidence="3">The sequence shown here is derived from an EMBL/GenBank/DDBJ whole genome shotgun (WGS) entry which is preliminary data.</text>
</comment>
<dbReference type="Gene3D" id="2.60.40.1240">
    <property type="match status" value="1"/>
</dbReference>
<dbReference type="Proteomes" id="UP001500416">
    <property type="component" value="Unassembled WGS sequence"/>
</dbReference>
<dbReference type="Pfam" id="PF11611">
    <property type="entry name" value="DUF4352"/>
    <property type="match status" value="1"/>
</dbReference>
<name>A0ABN0TSH1_9PSEU</name>